<organism evidence="2 3">
    <name type="scientific">Colletotrichum spinosum</name>
    <dbReference type="NCBI Taxonomy" id="1347390"/>
    <lineage>
        <taxon>Eukaryota</taxon>
        <taxon>Fungi</taxon>
        <taxon>Dikarya</taxon>
        <taxon>Ascomycota</taxon>
        <taxon>Pezizomycotina</taxon>
        <taxon>Sordariomycetes</taxon>
        <taxon>Hypocreomycetidae</taxon>
        <taxon>Glomerellales</taxon>
        <taxon>Glomerellaceae</taxon>
        <taxon>Colletotrichum</taxon>
        <taxon>Colletotrichum orbiculare species complex</taxon>
    </lineage>
</organism>
<evidence type="ECO:0000313" key="3">
    <source>
        <dbReference type="Proteomes" id="UP000295083"/>
    </source>
</evidence>
<feature type="compositionally biased region" description="Low complexity" evidence="1">
    <location>
        <begin position="79"/>
        <end position="97"/>
    </location>
</feature>
<feature type="compositionally biased region" description="Low complexity" evidence="1">
    <location>
        <begin position="485"/>
        <end position="505"/>
    </location>
</feature>
<dbReference type="EMBL" id="QAPG01010712">
    <property type="protein sequence ID" value="TDZ13482.1"/>
    <property type="molecule type" value="Genomic_DNA"/>
</dbReference>
<feature type="compositionally biased region" description="Low complexity" evidence="1">
    <location>
        <begin position="574"/>
        <end position="598"/>
    </location>
</feature>
<feature type="region of interest" description="Disordered" evidence="1">
    <location>
        <begin position="646"/>
        <end position="703"/>
    </location>
</feature>
<feature type="region of interest" description="Disordered" evidence="1">
    <location>
        <begin position="459"/>
        <end position="614"/>
    </location>
</feature>
<proteinExistence type="predicted"/>
<feature type="region of interest" description="Disordered" evidence="1">
    <location>
        <begin position="244"/>
        <end position="290"/>
    </location>
</feature>
<feature type="region of interest" description="Disordered" evidence="1">
    <location>
        <begin position="355"/>
        <end position="379"/>
    </location>
</feature>
<feature type="compositionally biased region" description="Low complexity" evidence="1">
    <location>
        <begin position="654"/>
        <end position="674"/>
    </location>
</feature>
<feature type="region of interest" description="Disordered" evidence="1">
    <location>
        <begin position="804"/>
        <end position="864"/>
    </location>
</feature>
<evidence type="ECO:0000256" key="1">
    <source>
        <dbReference type="SAM" id="MobiDB-lite"/>
    </source>
</evidence>
<evidence type="ECO:0000313" key="2">
    <source>
        <dbReference type="EMBL" id="TDZ13482.1"/>
    </source>
</evidence>
<protein>
    <submittedName>
        <fullName evidence="2">Uncharacterized protein</fullName>
    </submittedName>
</protein>
<reference evidence="2 3" key="1">
    <citation type="submission" date="2018-11" db="EMBL/GenBank/DDBJ databases">
        <title>Genome sequence and assembly of Colletotrichum spinosum.</title>
        <authorList>
            <person name="Gan P."/>
            <person name="Shirasu K."/>
        </authorList>
    </citation>
    <scope>NUCLEOTIDE SEQUENCE [LARGE SCALE GENOMIC DNA]</scope>
    <source>
        <strain evidence="2 3">CBS 515.97</strain>
    </source>
</reference>
<sequence length="994" mass="106354">MTAGPACAKPVSKTQRLAKELNILRASEQPTNDGLLTETEQKEPIVDKSAVPTDATEAAVVPVTAPQESPIAAVTVTTVESPSAAASGSPEVSSVASITPPPVNASGDSPVQSSAAADAHSPPSPAVASLIDAHVVQPIQQPSVSLPSSPIDSVFASSAKSNVAADARSPVDSAVASPKVPHISSVATSTADSPAALPSRLSAVTYTPLSDFHSAPASLPDVASVHEPVPPAAAAFILSAHLNNEPEQEPPKEHGKQDRKRLKRQHEHTSDDGTSFSDPQILPGVESPSQPVYQYPLQHRLFQSSAPADPEVMPPSPLGKLPSMLTTFSSSTATSLGAVNPTINAPIIVEQSKSPDATADVPMGNDQEVVGSSQRTGEAENDMELDKLELLQVINLVQSPNAWSHTQQVADEDVKMDGVDIQAVHTHDQIMTGTGTQSTEQDIQVGMDLDSVPRLEHRALSPTPENMDWSLPSTPKEFAPPPEQPGLSSPGSISSSSLQLSPTSLMGSPGQALSPLRHDETTGASQDSHRYPLPVELPSPVSLSSQFSSAAPLPLPLPSIGQREEGKEINTTLDDTAAAADDSPAASSDLAAAASIRASEPDSTPASVPITSPKMAATSLPNNVAMNHSAVPDNVTASGSEVLAVQTAALVPQPQTSHSKPTKKTSSPKSQHTPAQPIRRPARSANPFMAPRRRPTNKQPNCAALPAARSGVTCALLGPDGRPIPQSTTPAPAPASQSVLDGVRVFNIRDGPPPLAKRTILRPDKPAVQRRYSETLFYEEPVQVEPMVIDRRIAPLPLRAQRRQAAKSAVDDESRRKSARVARETRHQLHADEDKSSTDDSEEGRVSRRPRFMAGDNGQTTDIPSLKDIREQDRRTVAHQVQWNHTHESVAMLFDIFDREGYSPNWDDERERRHLGEHCWKQLLQRNRPAPGAVIDRNTFARWYAEWMREIVTFVSLPGSQRIIERGDVTKIFNMWMAAQSERDKVTLEKTFAE</sequence>
<feature type="compositionally biased region" description="Basic and acidic residues" evidence="1">
    <location>
        <begin position="809"/>
        <end position="846"/>
    </location>
</feature>
<accession>A0A4V3HQ77</accession>
<feature type="compositionally biased region" description="Basic residues" evidence="1">
    <location>
        <begin position="257"/>
        <end position="266"/>
    </location>
</feature>
<keyword evidence="3" id="KW-1185">Reference proteome</keyword>
<gene>
    <name evidence="2" type="ORF">C8035_v004256</name>
</gene>
<feature type="region of interest" description="Disordered" evidence="1">
    <location>
        <begin position="716"/>
        <end position="738"/>
    </location>
</feature>
<feature type="region of interest" description="Disordered" evidence="1">
    <location>
        <begin position="23"/>
        <end position="126"/>
    </location>
</feature>
<feature type="compositionally biased region" description="Low complexity" evidence="1">
    <location>
        <begin position="532"/>
        <end position="552"/>
    </location>
</feature>
<name>A0A4V3HQ77_9PEZI</name>
<feature type="compositionally biased region" description="Low complexity" evidence="1">
    <location>
        <begin position="725"/>
        <end position="738"/>
    </location>
</feature>
<feature type="compositionally biased region" description="Low complexity" evidence="1">
    <location>
        <begin position="50"/>
        <end position="66"/>
    </location>
</feature>
<feature type="region of interest" description="Disordered" evidence="1">
    <location>
        <begin position="158"/>
        <end position="196"/>
    </location>
</feature>
<feature type="compositionally biased region" description="Polar residues" evidence="1">
    <location>
        <begin position="601"/>
        <end position="610"/>
    </location>
</feature>
<feature type="compositionally biased region" description="Low complexity" evidence="1">
    <location>
        <begin position="113"/>
        <end position="126"/>
    </location>
</feature>
<comment type="caution">
    <text evidence="2">The sequence shown here is derived from an EMBL/GenBank/DDBJ whole genome shotgun (WGS) entry which is preliminary data.</text>
</comment>
<dbReference type="AlphaFoldDB" id="A0A4V3HQ77"/>
<dbReference type="Proteomes" id="UP000295083">
    <property type="component" value="Unassembled WGS sequence"/>
</dbReference>